<keyword evidence="2" id="KW-0812">Transmembrane</keyword>
<dbReference type="AlphaFoldDB" id="I0IBK5"/>
<feature type="region of interest" description="Disordered" evidence="1">
    <location>
        <begin position="195"/>
        <end position="227"/>
    </location>
</feature>
<keyword evidence="2" id="KW-1133">Transmembrane helix</keyword>
<dbReference type="eggNOG" id="ENOG5033JYZ">
    <property type="taxonomic scope" value="Bacteria"/>
</dbReference>
<evidence type="ECO:0000313" key="4">
    <source>
        <dbReference type="Proteomes" id="UP000007881"/>
    </source>
</evidence>
<reference evidence="3 4" key="1">
    <citation type="submission" date="2012-02" db="EMBL/GenBank/DDBJ databases">
        <title>Complete genome sequence of Phycisphaera mikurensis NBRC 102666.</title>
        <authorList>
            <person name="Ankai A."/>
            <person name="Hosoyama A."/>
            <person name="Terui Y."/>
            <person name="Sekine M."/>
            <person name="Fukai R."/>
            <person name="Kato Y."/>
            <person name="Nakamura S."/>
            <person name="Yamada-Narita S."/>
            <person name="Kawakoshi A."/>
            <person name="Fukunaga Y."/>
            <person name="Yamazaki S."/>
            <person name="Fujita N."/>
        </authorList>
    </citation>
    <scope>NUCLEOTIDE SEQUENCE [LARGE SCALE GENOMIC DNA]</scope>
    <source>
        <strain evidence="4">NBRC 102666 / KCTC 22515 / FYK2301M01</strain>
    </source>
</reference>
<dbReference type="HOGENOM" id="CLU_1218852_0_0_0"/>
<evidence type="ECO:0000313" key="3">
    <source>
        <dbReference type="EMBL" id="BAM02643.1"/>
    </source>
</evidence>
<dbReference type="KEGG" id="phm:PSMK_04840"/>
<dbReference type="STRING" id="1142394.PSMK_04840"/>
<keyword evidence="4" id="KW-1185">Reference proteome</keyword>
<dbReference type="EMBL" id="AP012338">
    <property type="protein sequence ID" value="BAM02643.1"/>
    <property type="molecule type" value="Genomic_DNA"/>
</dbReference>
<proteinExistence type="predicted"/>
<sequence>MTPPAEDLLDAALRRHYAANGPDAAALRRLREAVHPASTPASRPRLRAAWLAVAAALTLTASLAIVLAAGGGGSDALASLVAEEIALNHRKQLAPEWTGVGIGELAERMPKLDFTPRWPAALDGGGWSLTGARYCSIGGRIAAQLRLGRADGRAATLYAFRDADAFAALPAGQRSVDGTSVRVWREGGLVFGLAAAPAPGADPPAPRRPERRVSPGSSRASTAARPD</sequence>
<name>I0IBK5_PHYMF</name>
<dbReference type="Proteomes" id="UP000007881">
    <property type="component" value="Chromosome"/>
</dbReference>
<evidence type="ECO:0000256" key="1">
    <source>
        <dbReference type="SAM" id="MobiDB-lite"/>
    </source>
</evidence>
<evidence type="ECO:0008006" key="5">
    <source>
        <dbReference type="Google" id="ProtNLM"/>
    </source>
</evidence>
<gene>
    <name evidence="3" type="ordered locus">PSMK_04840</name>
</gene>
<protein>
    <recommendedName>
        <fullName evidence="5">Anti-sigma factor</fullName>
    </recommendedName>
</protein>
<feature type="transmembrane region" description="Helical" evidence="2">
    <location>
        <begin position="48"/>
        <end position="70"/>
    </location>
</feature>
<keyword evidence="2" id="KW-0472">Membrane</keyword>
<evidence type="ECO:0000256" key="2">
    <source>
        <dbReference type="SAM" id="Phobius"/>
    </source>
</evidence>
<dbReference type="OrthoDB" id="6199345at2"/>
<accession>I0IBK5</accession>
<dbReference type="RefSeq" id="WP_014435863.1">
    <property type="nucleotide sequence ID" value="NC_017080.1"/>
</dbReference>
<organism evidence="3 4">
    <name type="scientific">Phycisphaera mikurensis (strain NBRC 102666 / KCTC 22515 / FYK2301M01)</name>
    <dbReference type="NCBI Taxonomy" id="1142394"/>
    <lineage>
        <taxon>Bacteria</taxon>
        <taxon>Pseudomonadati</taxon>
        <taxon>Planctomycetota</taxon>
        <taxon>Phycisphaerae</taxon>
        <taxon>Phycisphaerales</taxon>
        <taxon>Phycisphaeraceae</taxon>
        <taxon>Phycisphaera</taxon>
    </lineage>
</organism>